<keyword evidence="3" id="KW-0969">Cilium</keyword>
<evidence type="ECO:0000259" key="2">
    <source>
        <dbReference type="Pfam" id="PF02120"/>
    </source>
</evidence>
<sequence length="453" mass="48437">MNQITPPIPNKTSSLTKNGKTTTNASDDNQALAAIFASLLTPTTQVVPDQKPRLSENITKESSDDLVQVIDQSKQTNVSPNQGDESLSQPVIPRPQLVPPPTPPTMVVTNSNPNLVSVNISTTSGSELSPTAEQSSQLTGLTKQPISVELSSVAPAVDTTLLSDNVNLNKDSKQISTINNVIDTKNVTNLNTDVINNFEDNSNKASGVEKSLQMLSKSSNELKPVTAAQEALDSTATQDKDASKVSANTTAQLPSQVTEVPSVSTENMVPNQGSTITNTPVITTVKIESQPLMPTNQINNMAQVITQQVKTMGSGDTKVVVFRLEPAGLGPINVNLQINQQQVSVEFKMEQSQTHQMLAAAMPKLQEILKATTDTPMQINNPAPTPVVTNVSAPTNHTLSDMNQQMMFNQQGQHGHGQPFAGDKRKAYQGPQEVVVEPVETQPEADATVSILV</sequence>
<evidence type="ECO:0000256" key="1">
    <source>
        <dbReference type="SAM" id="MobiDB-lite"/>
    </source>
</evidence>
<dbReference type="Gene3D" id="3.30.750.140">
    <property type="match status" value="1"/>
</dbReference>
<keyword evidence="3" id="KW-0966">Cell projection</keyword>
<evidence type="ECO:0000313" key="4">
    <source>
        <dbReference type="Proteomes" id="UP000549765"/>
    </source>
</evidence>
<dbReference type="InterPro" id="IPR021136">
    <property type="entry name" value="Flagellar_hook_control-like_C"/>
</dbReference>
<comment type="caution">
    <text evidence="3">The sequence shown here is derived from an EMBL/GenBank/DDBJ whole genome shotgun (WGS) entry which is preliminary data.</text>
</comment>
<dbReference type="EMBL" id="JAAXPN010000003">
    <property type="protein sequence ID" value="NKZ24015.1"/>
    <property type="molecule type" value="Genomic_DNA"/>
</dbReference>
<dbReference type="RefSeq" id="WP_168721817.1">
    <property type="nucleotide sequence ID" value="NZ_JAAXPN010000003.1"/>
</dbReference>
<accession>A0A7X6N2P6</accession>
<keyword evidence="4" id="KW-1185">Reference proteome</keyword>
<dbReference type="InterPro" id="IPR038610">
    <property type="entry name" value="FliK-like_C_sf"/>
</dbReference>
<name>A0A7X6N2P6_9LACO</name>
<protein>
    <submittedName>
        <fullName evidence="3">Flagellar hook-length control protein FliK</fullName>
    </submittedName>
</protein>
<dbReference type="Proteomes" id="UP000549765">
    <property type="component" value="Unassembled WGS sequence"/>
</dbReference>
<reference evidence="3 4" key="1">
    <citation type="submission" date="2020-04" db="EMBL/GenBank/DDBJ databases">
        <title>MicrobeNet Type strains.</title>
        <authorList>
            <person name="Nicholson A.C."/>
        </authorList>
    </citation>
    <scope>NUCLEOTIDE SEQUENCE [LARGE SCALE GENOMIC DNA]</scope>
    <source>
        <strain evidence="3 4">CCUG 61472</strain>
    </source>
</reference>
<gene>
    <name evidence="3" type="ORF">HF964_04220</name>
</gene>
<feature type="compositionally biased region" description="Polar residues" evidence="1">
    <location>
        <begin position="245"/>
        <end position="275"/>
    </location>
</feature>
<proteinExistence type="predicted"/>
<dbReference type="Pfam" id="PF02120">
    <property type="entry name" value="Flg_hook"/>
    <property type="match status" value="1"/>
</dbReference>
<keyword evidence="3" id="KW-0282">Flagellum</keyword>
<evidence type="ECO:0000313" key="3">
    <source>
        <dbReference type="EMBL" id="NKZ24015.1"/>
    </source>
</evidence>
<feature type="domain" description="Flagellar hook-length control protein-like C-terminal" evidence="2">
    <location>
        <begin position="307"/>
        <end position="371"/>
    </location>
</feature>
<feature type="region of interest" description="Disordered" evidence="1">
    <location>
        <begin position="230"/>
        <end position="275"/>
    </location>
</feature>
<feature type="region of interest" description="Disordered" evidence="1">
    <location>
        <begin position="1"/>
        <end position="26"/>
    </location>
</feature>
<dbReference type="CDD" id="cd17470">
    <property type="entry name" value="T3SS_Flik_C"/>
    <property type="match status" value="1"/>
</dbReference>
<organism evidence="3 4">
    <name type="scientific">Periweissella fabalis</name>
    <dbReference type="NCBI Taxonomy" id="1070421"/>
    <lineage>
        <taxon>Bacteria</taxon>
        <taxon>Bacillati</taxon>
        <taxon>Bacillota</taxon>
        <taxon>Bacilli</taxon>
        <taxon>Lactobacillales</taxon>
        <taxon>Lactobacillaceae</taxon>
        <taxon>Periweissella</taxon>
    </lineage>
</organism>
<dbReference type="AlphaFoldDB" id="A0A7X6N2P6"/>